<name>A0AB37UBE1_9CYAN</name>
<accession>A0AB37UBE1</accession>
<dbReference type="RefSeq" id="WP_041462413.1">
    <property type="nucleotide sequence ID" value="NZ_JAVKZF010000002.1"/>
</dbReference>
<organism evidence="1 2">
    <name type="scientific">Chroococcidiopsis cubana SAG 39.79</name>
    <dbReference type="NCBI Taxonomy" id="388085"/>
    <lineage>
        <taxon>Bacteria</taxon>
        <taxon>Bacillati</taxon>
        <taxon>Cyanobacteriota</taxon>
        <taxon>Cyanophyceae</taxon>
        <taxon>Chroococcidiopsidales</taxon>
        <taxon>Chroococcidiopsidaceae</taxon>
        <taxon>Chroococcidiopsis</taxon>
    </lineage>
</organism>
<keyword evidence="2" id="KW-1185">Reference proteome</keyword>
<reference evidence="1 2" key="1">
    <citation type="journal article" date="2019" name="Genome Biol. Evol.">
        <title>Day and night: Metabolic profiles and evolutionary relationships of six axenic non-marine cyanobacteria.</title>
        <authorList>
            <person name="Will S.E."/>
            <person name="Henke P."/>
            <person name="Boedeker C."/>
            <person name="Huang S."/>
            <person name="Brinkmann H."/>
            <person name="Rohde M."/>
            <person name="Jarek M."/>
            <person name="Friedl T."/>
            <person name="Seufert S."/>
            <person name="Schumacher M."/>
            <person name="Overmann J."/>
            <person name="Neumann-Schaal M."/>
            <person name="Petersen J."/>
        </authorList>
    </citation>
    <scope>NUCLEOTIDE SEQUENCE [LARGE SCALE GENOMIC DNA]</scope>
    <source>
        <strain evidence="1 2">SAG 39.79</strain>
    </source>
</reference>
<evidence type="ECO:0000313" key="1">
    <source>
        <dbReference type="EMBL" id="RUT03735.1"/>
    </source>
</evidence>
<gene>
    <name evidence="1" type="ORF">DSM107010_59750</name>
</gene>
<dbReference type="AlphaFoldDB" id="A0AB37UBE1"/>
<dbReference type="EMBL" id="RSCK01000095">
    <property type="protein sequence ID" value="RUT03735.1"/>
    <property type="molecule type" value="Genomic_DNA"/>
</dbReference>
<evidence type="ECO:0000313" key="2">
    <source>
        <dbReference type="Proteomes" id="UP000282574"/>
    </source>
</evidence>
<sequence>MGEYEVRSWHGWLRHMTLVLAAQAFLVVLRHQTEPLVNAHNNWTMPSNSNSLAQFNATRDSHSLESTTDAPMALQMTLSYSLAA</sequence>
<dbReference type="Proteomes" id="UP000282574">
    <property type="component" value="Unassembled WGS sequence"/>
</dbReference>
<protein>
    <submittedName>
        <fullName evidence="1">Uncharacterized protein</fullName>
    </submittedName>
</protein>
<comment type="caution">
    <text evidence="1">The sequence shown here is derived from an EMBL/GenBank/DDBJ whole genome shotgun (WGS) entry which is preliminary data.</text>
</comment>
<proteinExistence type="predicted"/>